<dbReference type="OMA" id="AYVWGPA"/>
<gene>
    <name evidence="3" type="ORF">scyTo_0008506</name>
</gene>
<proteinExistence type="predicted"/>
<dbReference type="EMBL" id="BFAA01003274">
    <property type="protein sequence ID" value="GCB70122.1"/>
    <property type="molecule type" value="Genomic_DNA"/>
</dbReference>
<dbReference type="CDD" id="cd02440">
    <property type="entry name" value="AdoMet_MTases"/>
    <property type="match status" value="1"/>
</dbReference>
<sequence length="181" mass="20043">MFRGASLGLSAYVWGPAPVLCQYFHDQKIDFTGKKVLELGSGTGLVGILAALLGGYVTLTDVPETLKQIEYNVDANIPATSKHRSNVRALYWGTDHHDYPSDFDFILGSDIVYSPSQFPSLVETLLHCCNENTTVLFSTNMPARMGAQDFHEQVIPRSFNSKLVYTNGVISIYKMSKKSAR</sequence>
<name>A0A401PAK6_SCYTO</name>
<dbReference type="PANTHER" id="PTHR14614">
    <property type="entry name" value="HEPATOCELLULAR CARCINOMA-ASSOCIATED ANTIGEN"/>
    <property type="match status" value="1"/>
</dbReference>
<keyword evidence="4" id="KW-1185">Reference proteome</keyword>
<evidence type="ECO:0000313" key="4">
    <source>
        <dbReference type="Proteomes" id="UP000288216"/>
    </source>
</evidence>
<dbReference type="STRING" id="75743.A0A401PAK6"/>
<dbReference type="GO" id="GO:0032259">
    <property type="term" value="P:methylation"/>
    <property type="evidence" value="ECO:0007669"/>
    <property type="project" value="UniProtKB-KW"/>
</dbReference>
<dbReference type="GO" id="GO:0005829">
    <property type="term" value="C:cytosol"/>
    <property type="evidence" value="ECO:0007669"/>
    <property type="project" value="TreeGrafter"/>
</dbReference>
<keyword evidence="1" id="KW-0808">Transferase</keyword>
<dbReference type="OrthoDB" id="413520at2759"/>
<evidence type="ECO:0000256" key="1">
    <source>
        <dbReference type="ARBA" id="ARBA00022603"/>
    </source>
</evidence>
<dbReference type="GO" id="GO:0008168">
    <property type="term" value="F:methyltransferase activity"/>
    <property type="evidence" value="ECO:0007669"/>
    <property type="project" value="UniProtKB-KW"/>
</dbReference>
<keyword evidence="2" id="KW-0949">S-adenosyl-L-methionine</keyword>
<reference evidence="3 4" key="1">
    <citation type="journal article" date="2018" name="Nat. Ecol. Evol.">
        <title>Shark genomes provide insights into elasmobranch evolution and the origin of vertebrates.</title>
        <authorList>
            <person name="Hara Y"/>
            <person name="Yamaguchi K"/>
            <person name="Onimaru K"/>
            <person name="Kadota M"/>
            <person name="Koyanagi M"/>
            <person name="Keeley SD"/>
            <person name="Tatsumi K"/>
            <person name="Tanaka K"/>
            <person name="Motone F"/>
            <person name="Kageyama Y"/>
            <person name="Nozu R"/>
            <person name="Adachi N"/>
            <person name="Nishimura O"/>
            <person name="Nakagawa R"/>
            <person name="Tanegashima C"/>
            <person name="Kiyatake I"/>
            <person name="Matsumoto R"/>
            <person name="Murakumo K"/>
            <person name="Nishida K"/>
            <person name="Terakita A"/>
            <person name="Kuratani S"/>
            <person name="Sato K"/>
            <person name="Hyodo S Kuraku.S."/>
        </authorList>
    </citation>
    <scope>NUCLEOTIDE SEQUENCE [LARGE SCALE GENOMIC DNA]</scope>
</reference>
<dbReference type="Proteomes" id="UP000288216">
    <property type="component" value="Unassembled WGS sequence"/>
</dbReference>
<dbReference type="GO" id="GO:0032991">
    <property type="term" value="C:protein-containing complex"/>
    <property type="evidence" value="ECO:0007669"/>
    <property type="project" value="TreeGrafter"/>
</dbReference>
<dbReference type="Pfam" id="PF10294">
    <property type="entry name" value="Methyltransf_16"/>
    <property type="match status" value="1"/>
</dbReference>
<evidence type="ECO:0000313" key="3">
    <source>
        <dbReference type="EMBL" id="GCB70122.1"/>
    </source>
</evidence>
<dbReference type="SUPFAM" id="SSF53335">
    <property type="entry name" value="S-adenosyl-L-methionine-dependent methyltransferases"/>
    <property type="match status" value="1"/>
</dbReference>
<comment type="caution">
    <text evidence="3">The sequence shown here is derived from an EMBL/GenBank/DDBJ whole genome shotgun (WGS) entry which is preliminary data.</text>
</comment>
<protein>
    <submittedName>
        <fullName evidence="3">Uncharacterized protein</fullName>
    </submittedName>
</protein>
<organism evidence="3 4">
    <name type="scientific">Scyliorhinus torazame</name>
    <name type="common">Cloudy catshark</name>
    <name type="synonym">Catulus torazame</name>
    <dbReference type="NCBI Taxonomy" id="75743"/>
    <lineage>
        <taxon>Eukaryota</taxon>
        <taxon>Metazoa</taxon>
        <taxon>Chordata</taxon>
        <taxon>Craniata</taxon>
        <taxon>Vertebrata</taxon>
        <taxon>Chondrichthyes</taxon>
        <taxon>Elasmobranchii</taxon>
        <taxon>Galeomorphii</taxon>
        <taxon>Galeoidea</taxon>
        <taxon>Carcharhiniformes</taxon>
        <taxon>Scyliorhinidae</taxon>
        <taxon>Scyliorhinus</taxon>
    </lineage>
</organism>
<dbReference type="InterPro" id="IPR019410">
    <property type="entry name" value="Methyltransf_16"/>
</dbReference>
<dbReference type="AlphaFoldDB" id="A0A401PAK6"/>
<dbReference type="PANTHER" id="PTHR14614:SF5">
    <property type="entry name" value="EEF1A LYSINE METHYLTRANSFERASE 3"/>
    <property type="match status" value="1"/>
</dbReference>
<keyword evidence="1" id="KW-0489">Methyltransferase</keyword>
<evidence type="ECO:0000256" key="2">
    <source>
        <dbReference type="ARBA" id="ARBA00022691"/>
    </source>
</evidence>
<dbReference type="InterPro" id="IPR029063">
    <property type="entry name" value="SAM-dependent_MTases_sf"/>
</dbReference>
<dbReference type="Gene3D" id="3.40.50.150">
    <property type="entry name" value="Vaccinia Virus protein VP39"/>
    <property type="match status" value="1"/>
</dbReference>
<accession>A0A401PAK6</accession>